<sequence>MKQCTWETFKTLIHDGDVIGLAALTVSNLPTALLYGLAEQYDDTASPAHLTFMLANDISTGGHTIDLDHFIQRNMVDRIIMSIMTASPLTAQAIQSNQVEAYFLPQGVIATHYRQTNHLTPGIITKIGLHTHIDPRYKGGKANEKTQESLVSLINMEGEEFLHYHLPAINIALLRGTYADEKGNIYMDEEAHLGESYSVALNAKAHHGTVVVQVKDIVDSRQQNPNHVFIPGSLVDYVYVVEDIAYHRQLIQTQYSPALSGQMRVASLPEPPLPFSIRKLILRRAAQFLTKGDTISIGFGINNELTNLLHEERVEHLVQPIMDIGIFGGFIGSRDYYGMNFNVDARMRHDLTWDFIYNGGISIAFMSFAEVDQYGHVNVSYFGHRMNGCGGFIDISQSVQKIVFSGTLVARGQLSVSNQGLHVEQEGQTQKFVSNVSNIDFNADYAKSLQQEIYYVTERAVFQLTQDGLMLIEIAPGLDIERDVIAQMGFRPLVSKNLKTTDTSIYHHVWGALLDRIQTEA</sequence>
<evidence type="ECO:0000313" key="4">
    <source>
        <dbReference type="EMBL" id="CAD7358696.1"/>
    </source>
</evidence>
<organism evidence="5">
    <name type="scientific">Staphylococcus schleiferi</name>
    <dbReference type="NCBI Taxonomy" id="1295"/>
    <lineage>
        <taxon>Bacteria</taxon>
        <taxon>Bacillati</taxon>
        <taxon>Bacillota</taxon>
        <taxon>Bacilli</taxon>
        <taxon>Bacillales</taxon>
        <taxon>Staphylococcaceae</taxon>
        <taxon>Staphylococcus</taxon>
    </lineage>
</organism>
<comment type="similarity">
    <text evidence="1 3">Belongs to the 3-oxoacid CoA-transferase family.</text>
</comment>
<dbReference type="GO" id="GO:0046952">
    <property type="term" value="P:ketone body catabolic process"/>
    <property type="evidence" value="ECO:0007669"/>
    <property type="project" value="InterPro"/>
</dbReference>
<reference evidence="4 6" key="2">
    <citation type="submission" date="2020-11" db="EMBL/GenBank/DDBJ databases">
        <authorList>
            <consortium name="Pathogen Informatics"/>
        </authorList>
    </citation>
    <scope>NUCLEOTIDE SEQUENCE [LARGE SCALE GENOMIC DNA]</scope>
    <source>
        <strain evidence="4 6">NCTC12218</strain>
    </source>
</reference>
<dbReference type="Proteomes" id="UP000264146">
    <property type="component" value="Chromosome"/>
</dbReference>
<evidence type="ECO:0000256" key="3">
    <source>
        <dbReference type="PIRNR" id="PIRNR000858"/>
    </source>
</evidence>
<dbReference type="PANTHER" id="PTHR43293:SF1">
    <property type="entry name" value="ACETATE COA-TRANSFERASE YDIF"/>
    <property type="match status" value="1"/>
</dbReference>
<accession>A0A7Z7QMY4</accession>
<protein>
    <submittedName>
        <fullName evidence="5">Propionate CoA-transferase</fullName>
        <ecNumber evidence="5">2.8.3.9</ecNumber>
    </submittedName>
</protein>
<dbReference type="PANTHER" id="PTHR43293">
    <property type="entry name" value="ACETATE COA-TRANSFERASE YDIF"/>
    <property type="match status" value="1"/>
</dbReference>
<dbReference type="SMART" id="SM00882">
    <property type="entry name" value="CoA_trans"/>
    <property type="match status" value="1"/>
</dbReference>
<dbReference type="EMBL" id="UHEF01000001">
    <property type="protein sequence ID" value="SUM86477.1"/>
    <property type="molecule type" value="Genomic_DNA"/>
</dbReference>
<dbReference type="InterPro" id="IPR004165">
    <property type="entry name" value="CoA_trans_fam_I"/>
</dbReference>
<dbReference type="GO" id="GO:0047371">
    <property type="term" value="F:butyrate-acetoacetate CoA-transferase activity"/>
    <property type="evidence" value="ECO:0007669"/>
    <property type="project" value="UniProtKB-EC"/>
</dbReference>
<keyword evidence="2 3" id="KW-0808">Transferase</keyword>
<dbReference type="Pfam" id="PF01144">
    <property type="entry name" value="CoA_trans"/>
    <property type="match status" value="1"/>
</dbReference>
<dbReference type="AlphaFoldDB" id="A0A7Z7QMY4"/>
<reference evidence="5" key="1">
    <citation type="submission" date="2018-06" db="EMBL/GenBank/DDBJ databases">
        <authorList>
            <consortium name="Pathogen Informatics"/>
            <person name="Doyle S."/>
        </authorList>
    </citation>
    <scope>NUCLEOTIDE SEQUENCE [LARGE SCALE GENOMIC DNA]</scope>
    <source>
        <strain evidence="5">NCTC12218</strain>
    </source>
</reference>
<gene>
    <name evidence="5" type="primary">ctfA_1</name>
    <name evidence="5" type="ORF">NCTC12218_00277</name>
</gene>
<dbReference type="InterPro" id="IPR037171">
    <property type="entry name" value="NagB/RpiA_transferase-like"/>
</dbReference>
<evidence type="ECO:0000256" key="1">
    <source>
        <dbReference type="ARBA" id="ARBA00007154"/>
    </source>
</evidence>
<evidence type="ECO:0000313" key="5">
    <source>
        <dbReference type="EMBL" id="SUM86477.1"/>
    </source>
</evidence>
<dbReference type="PIRSF" id="PIRSF000858">
    <property type="entry name" value="SCOT-t"/>
    <property type="match status" value="1"/>
</dbReference>
<dbReference type="EMBL" id="LR962863">
    <property type="protein sequence ID" value="CAD7358696.1"/>
    <property type="molecule type" value="Genomic_DNA"/>
</dbReference>
<dbReference type="InterPro" id="IPR014388">
    <property type="entry name" value="3-oxoacid_CoA-transferase"/>
</dbReference>
<dbReference type="RefSeq" id="WP_126496140.1">
    <property type="nucleotide sequence ID" value="NZ_LR962863.1"/>
</dbReference>
<evidence type="ECO:0000313" key="6">
    <source>
        <dbReference type="Proteomes" id="UP000264146"/>
    </source>
</evidence>
<proteinExistence type="inferred from homology"/>
<dbReference type="Gene3D" id="3.40.1080.10">
    <property type="entry name" value="Glutaconate Coenzyme A-transferase"/>
    <property type="match status" value="2"/>
</dbReference>
<evidence type="ECO:0000256" key="2">
    <source>
        <dbReference type="ARBA" id="ARBA00022679"/>
    </source>
</evidence>
<name>A0A7Z7QMY4_STASC</name>
<dbReference type="SUPFAM" id="SSF100950">
    <property type="entry name" value="NagB/RpiA/CoA transferase-like"/>
    <property type="match status" value="2"/>
</dbReference>
<dbReference type="EC" id="2.8.3.9" evidence="5"/>